<dbReference type="SUPFAM" id="SSF48452">
    <property type="entry name" value="TPR-like"/>
    <property type="match status" value="1"/>
</dbReference>
<dbReference type="Gene3D" id="1.25.40.10">
    <property type="entry name" value="Tetratricopeptide repeat domain"/>
    <property type="match status" value="3"/>
</dbReference>
<comment type="similarity">
    <text evidence="1">Belongs to the PPR family. P subfamily.</text>
</comment>
<evidence type="ECO:0000313" key="3">
    <source>
        <dbReference type="EMBL" id="KAK7401379.1"/>
    </source>
</evidence>
<dbReference type="PANTHER" id="PTHR45717">
    <property type="entry name" value="OS12G0527900 PROTEIN"/>
    <property type="match status" value="1"/>
</dbReference>
<evidence type="ECO:0008006" key="5">
    <source>
        <dbReference type="Google" id="ProtNLM"/>
    </source>
</evidence>
<protein>
    <recommendedName>
        <fullName evidence="5">Pentatricopeptide repeat-containing protein</fullName>
    </recommendedName>
</protein>
<organism evidence="3 4">
    <name type="scientific">Psophocarpus tetragonolobus</name>
    <name type="common">Winged bean</name>
    <name type="synonym">Dolichos tetragonolobus</name>
    <dbReference type="NCBI Taxonomy" id="3891"/>
    <lineage>
        <taxon>Eukaryota</taxon>
        <taxon>Viridiplantae</taxon>
        <taxon>Streptophyta</taxon>
        <taxon>Embryophyta</taxon>
        <taxon>Tracheophyta</taxon>
        <taxon>Spermatophyta</taxon>
        <taxon>Magnoliopsida</taxon>
        <taxon>eudicotyledons</taxon>
        <taxon>Gunneridae</taxon>
        <taxon>Pentapetalae</taxon>
        <taxon>rosids</taxon>
        <taxon>fabids</taxon>
        <taxon>Fabales</taxon>
        <taxon>Fabaceae</taxon>
        <taxon>Papilionoideae</taxon>
        <taxon>50 kb inversion clade</taxon>
        <taxon>NPAAA clade</taxon>
        <taxon>indigoferoid/millettioid clade</taxon>
        <taxon>Phaseoleae</taxon>
        <taxon>Psophocarpus</taxon>
    </lineage>
</organism>
<gene>
    <name evidence="3" type="ORF">VNO78_12806</name>
</gene>
<sequence length="324" mass="36979">MIILYKKCDRRKIPDILAFMKKEKLTPSHLTYRILIATRGDTGDKIGMERLVEDMKSHGLQPDAHFLTELARYYISEGYKDKAIAILKEIGRGNSKDFIRARNKLLSLYASLDMANDVSRIWNHCKSDPTMMECEAAIGAWGKLGKVEEAEAVLEMAVQKFKGLSSRLFSELLRVYALNNQISKGKEFIERMRLSRCWSGPLVWAGLVRFYVKAGDVEKAASILSKAAERQSGGAVKPLFDTYMAVMEQYAKCGDAHNAEKWLHRMKQCGYTGRLRPFQILIQAYLNAKTPAYGFRERMKAENVFPNREFSKQLSKVDALKRDV</sequence>
<dbReference type="AlphaFoldDB" id="A0AAN9XPP0"/>
<keyword evidence="4" id="KW-1185">Reference proteome</keyword>
<evidence type="ECO:0000313" key="4">
    <source>
        <dbReference type="Proteomes" id="UP001386955"/>
    </source>
</evidence>
<dbReference type="InterPro" id="IPR011990">
    <property type="entry name" value="TPR-like_helical_dom_sf"/>
</dbReference>
<dbReference type="PANTHER" id="PTHR45717:SF38">
    <property type="entry name" value="PENTACOTRIPEPTIDE-REPEAT REGION OF PRORP DOMAIN-CONTAINING PROTEIN"/>
    <property type="match status" value="1"/>
</dbReference>
<proteinExistence type="inferred from homology"/>
<dbReference type="GO" id="GO:0005739">
    <property type="term" value="C:mitochondrion"/>
    <property type="evidence" value="ECO:0007669"/>
    <property type="project" value="TreeGrafter"/>
</dbReference>
<reference evidence="3 4" key="1">
    <citation type="submission" date="2024-01" db="EMBL/GenBank/DDBJ databases">
        <title>The genomes of 5 underutilized Papilionoideae crops provide insights into root nodulation and disease resistanc.</title>
        <authorList>
            <person name="Jiang F."/>
        </authorList>
    </citation>
    <scope>NUCLEOTIDE SEQUENCE [LARGE SCALE GENOMIC DNA]</scope>
    <source>
        <strain evidence="3">DUOXIRENSHENG_FW03</strain>
        <tissue evidence="3">Leaves</tissue>
    </source>
</reference>
<evidence type="ECO:0000256" key="2">
    <source>
        <dbReference type="ARBA" id="ARBA00022737"/>
    </source>
</evidence>
<accession>A0AAN9XPP0</accession>
<dbReference type="GO" id="GO:0003729">
    <property type="term" value="F:mRNA binding"/>
    <property type="evidence" value="ECO:0007669"/>
    <property type="project" value="UniProtKB-ARBA"/>
</dbReference>
<dbReference type="EMBL" id="JAYMYS010000003">
    <property type="protein sequence ID" value="KAK7401379.1"/>
    <property type="molecule type" value="Genomic_DNA"/>
</dbReference>
<evidence type="ECO:0000256" key="1">
    <source>
        <dbReference type="ARBA" id="ARBA00007626"/>
    </source>
</evidence>
<keyword evidence="2" id="KW-0677">Repeat</keyword>
<dbReference type="Pfam" id="PF13812">
    <property type="entry name" value="PPR_3"/>
    <property type="match status" value="1"/>
</dbReference>
<dbReference type="Proteomes" id="UP001386955">
    <property type="component" value="Unassembled WGS sequence"/>
</dbReference>
<comment type="caution">
    <text evidence="3">The sequence shown here is derived from an EMBL/GenBank/DDBJ whole genome shotgun (WGS) entry which is preliminary data.</text>
</comment>
<name>A0AAN9XPP0_PSOTE</name>
<dbReference type="Pfam" id="PF01535">
    <property type="entry name" value="PPR"/>
    <property type="match status" value="1"/>
</dbReference>
<dbReference type="InterPro" id="IPR002885">
    <property type="entry name" value="PPR_rpt"/>
</dbReference>